<keyword evidence="3" id="KW-1003">Cell membrane</keyword>
<dbReference type="InterPro" id="IPR052049">
    <property type="entry name" value="Electron_transfer_protein"/>
</dbReference>
<evidence type="ECO:0000256" key="3">
    <source>
        <dbReference type="ARBA" id="ARBA00022475"/>
    </source>
</evidence>
<feature type="transmembrane region" description="Helical" evidence="7">
    <location>
        <begin position="125"/>
        <end position="149"/>
    </location>
</feature>
<reference evidence="8 9" key="1">
    <citation type="journal article" date="2018" name="Elife">
        <title>Discovery and characterization of a prevalent human gut bacterial enzyme sufficient for the inactivation of a family of plant toxins.</title>
        <authorList>
            <person name="Koppel N."/>
            <person name="Bisanz J.E."/>
            <person name="Pandelia M.E."/>
            <person name="Turnbaugh P.J."/>
            <person name="Balskus E.P."/>
        </authorList>
    </citation>
    <scope>NUCLEOTIDE SEQUENCE [LARGE SCALE GENOMIC DNA]</scope>
    <source>
        <strain evidence="8 9">DSM 16107</strain>
    </source>
</reference>
<comment type="similarity">
    <text evidence="2">Belongs to the NrfD family.</text>
</comment>
<accession>A0ABX9HG68</accession>
<feature type="transmembrane region" description="Helical" evidence="7">
    <location>
        <begin position="93"/>
        <end position="113"/>
    </location>
</feature>
<dbReference type="Proteomes" id="UP000253817">
    <property type="component" value="Unassembled WGS sequence"/>
</dbReference>
<keyword evidence="9" id="KW-1185">Reference proteome</keyword>
<feature type="transmembrane region" description="Helical" evidence="7">
    <location>
        <begin position="242"/>
        <end position="260"/>
    </location>
</feature>
<dbReference type="Pfam" id="PF03916">
    <property type="entry name" value="NrfD"/>
    <property type="match status" value="1"/>
</dbReference>
<evidence type="ECO:0000256" key="2">
    <source>
        <dbReference type="ARBA" id="ARBA00008929"/>
    </source>
</evidence>
<evidence type="ECO:0000256" key="4">
    <source>
        <dbReference type="ARBA" id="ARBA00022692"/>
    </source>
</evidence>
<organism evidence="8 9">
    <name type="scientific">Eggerthella sinensis</name>
    <dbReference type="NCBI Taxonomy" id="242230"/>
    <lineage>
        <taxon>Bacteria</taxon>
        <taxon>Bacillati</taxon>
        <taxon>Actinomycetota</taxon>
        <taxon>Coriobacteriia</taxon>
        <taxon>Eggerthellales</taxon>
        <taxon>Eggerthellaceae</taxon>
        <taxon>Eggerthella</taxon>
    </lineage>
</organism>
<comment type="subcellular location">
    <subcellularLocation>
        <location evidence="1">Cell membrane</location>
        <topology evidence="1">Multi-pass membrane protein</topology>
    </subcellularLocation>
</comment>
<evidence type="ECO:0000256" key="6">
    <source>
        <dbReference type="ARBA" id="ARBA00023136"/>
    </source>
</evidence>
<dbReference type="InterPro" id="IPR005614">
    <property type="entry name" value="NrfD-like"/>
</dbReference>
<dbReference type="EMBL" id="PPTT01000054">
    <property type="protein sequence ID" value="RDB62567.1"/>
    <property type="molecule type" value="Genomic_DNA"/>
</dbReference>
<feature type="transmembrane region" description="Helical" evidence="7">
    <location>
        <begin position="52"/>
        <end position="73"/>
    </location>
</feature>
<feature type="transmembrane region" description="Helical" evidence="7">
    <location>
        <begin position="199"/>
        <end position="222"/>
    </location>
</feature>
<feature type="transmembrane region" description="Helical" evidence="7">
    <location>
        <begin position="6"/>
        <end position="31"/>
    </location>
</feature>
<keyword evidence="5 7" id="KW-1133">Transmembrane helix</keyword>
<keyword evidence="4 7" id="KW-0812">Transmembrane</keyword>
<name>A0ABX9HG68_9ACTN</name>
<dbReference type="RefSeq" id="WP_114547927.1">
    <property type="nucleotide sequence ID" value="NZ_PPTT01000054.1"/>
</dbReference>
<evidence type="ECO:0000256" key="5">
    <source>
        <dbReference type="ARBA" id="ARBA00022989"/>
    </source>
</evidence>
<keyword evidence="6 7" id="KW-0472">Membrane</keyword>
<feature type="transmembrane region" description="Helical" evidence="7">
    <location>
        <begin position="161"/>
        <end position="187"/>
    </location>
</feature>
<proteinExistence type="inferred from homology"/>
<gene>
    <name evidence="8" type="ORF">C1876_17120</name>
</gene>
<evidence type="ECO:0000256" key="1">
    <source>
        <dbReference type="ARBA" id="ARBA00004651"/>
    </source>
</evidence>
<comment type="caution">
    <text evidence="8">The sequence shown here is derived from an EMBL/GenBank/DDBJ whole genome shotgun (WGS) entry which is preliminary data.</text>
</comment>
<evidence type="ECO:0000256" key="7">
    <source>
        <dbReference type="SAM" id="Phobius"/>
    </source>
</evidence>
<dbReference type="PANTHER" id="PTHR34856">
    <property type="entry name" value="PROTEIN NRFD"/>
    <property type="match status" value="1"/>
</dbReference>
<protein>
    <submittedName>
        <fullName evidence="8">Polysulfide reductase</fullName>
    </submittedName>
</protein>
<dbReference type="PANTHER" id="PTHR34856:SF2">
    <property type="entry name" value="PROTEIN NRFD"/>
    <property type="match status" value="1"/>
</dbReference>
<evidence type="ECO:0000313" key="8">
    <source>
        <dbReference type="EMBL" id="RDB62567.1"/>
    </source>
</evidence>
<feature type="transmembrane region" description="Helical" evidence="7">
    <location>
        <begin position="272"/>
        <end position="293"/>
    </location>
</feature>
<evidence type="ECO:0000313" key="9">
    <source>
        <dbReference type="Proteomes" id="UP000253817"/>
    </source>
</evidence>
<dbReference type="Gene3D" id="1.20.1630.10">
    <property type="entry name" value="Formate dehydrogenase/DMSO reductase domain"/>
    <property type="match status" value="1"/>
</dbReference>
<sequence length="335" mass="34158">MFGALAVFYLFLGGAGAGAIAACSALDLLATQRPHAATCSVAGPSVRPLARAVDAGFAVGFVCLVVGMISLVLDLGRVDRAFALFLDPHPTLLTLGSYALAALAVLAAFAAAVRFFYLPFVPRRAVVAAEAAAIVLAVVVMLYTGLLLGTVGGVPLWSSPLIPVLFLLSSCSSGLAILFFAAPFTGLDAPAARVVHRLMALDAVIIAVELACTAAFVLLHGASDRPGAPAALDTLLTGDATAAAWWFGFVVCGLVLPLALEAVALCSARCPAVAVAIVAALVLVGAFCLRYSIVEAADHRALALEPVEHTLNLAAMPAAQPAGSSFTIPFESVHI</sequence>